<organism evidence="2 3">
    <name type="scientific">Priestia filamentosa</name>
    <dbReference type="NCBI Taxonomy" id="1402861"/>
    <lineage>
        <taxon>Bacteria</taxon>
        <taxon>Bacillati</taxon>
        <taxon>Bacillota</taxon>
        <taxon>Bacilli</taxon>
        <taxon>Bacillales</taxon>
        <taxon>Bacillaceae</taxon>
        <taxon>Priestia</taxon>
    </lineage>
</organism>
<sequence>MTTVKLSISSKNLNSHVNYHKPKKTYAITNNNKEQTKTDFLEQTKKKGEINQKQKEILKKIAKITLMSGMVFLTSTHPTFAAVAVPVATAQEVDIMNMGKYLITATTALGVVAAIIAYQFAGGLRIFRKGEVANKWSTDIKKGFIQILTAPFLFALLHVVVQYFLGGFDWFSMIK</sequence>
<reference evidence="3" key="2">
    <citation type="submission" date="2015-06" db="EMBL/GenBank/DDBJ databases">
        <title>Genome Sequence of Bacillus endophyticus and Analysis of its Companion Mechanism in the Ketogulonigenium vulgare-Bacillus strain Consortium.</title>
        <authorList>
            <person name="Jia N."/>
            <person name="Du J."/>
            <person name="Ding M.-Z."/>
            <person name="Gao F."/>
            <person name="Yuan Y.-J."/>
        </authorList>
    </citation>
    <scope>NUCLEOTIDE SEQUENCE [LARGE SCALE GENOMIC DNA]</scope>
    <source>
        <strain evidence="3">Hbe603</strain>
    </source>
</reference>
<feature type="transmembrane region" description="Helical" evidence="1">
    <location>
        <begin position="101"/>
        <end position="122"/>
    </location>
</feature>
<evidence type="ECO:0000256" key="1">
    <source>
        <dbReference type="SAM" id="Phobius"/>
    </source>
</evidence>
<keyword evidence="1" id="KW-0812">Transmembrane</keyword>
<feature type="transmembrane region" description="Helical" evidence="1">
    <location>
        <begin position="143"/>
        <end position="165"/>
    </location>
</feature>
<dbReference type="RefSeq" id="WP_048896731.1">
    <property type="nucleotide sequence ID" value="NZ_CP011974.1"/>
</dbReference>
<name>A0A2S1LZB6_9BACI</name>
<reference evidence="2 3" key="1">
    <citation type="journal article" date="2015" name="PLoS ONE">
        <title>Genome Sequence of Bacillus endophyticus and Analysis of Its Companion Mechanism in the Ketogulonigenium vulgare-Bacillus Strain Consortium.</title>
        <authorList>
            <person name="Jia N."/>
            <person name="Du J."/>
            <person name="Ding M.Z."/>
            <person name="Gao F."/>
            <person name="Yuan Y.J."/>
        </authorList>
    </citation>
    <scope>NUCLEOTIDE SEQUENCE [LARGE SCALE GENOMIC DNA]</scope>
    <source>
        <strain evidence="2 3">Hbe603</strain>
    </source>
</reference>
<proteinExistence type="predicted"/>
<evidence type="ECO:0000313" key="2">
    <source>
        <dbReference type="EMBL" id="AWG44157.1"/>
    </source>
</evidence>
<protein>
    <submittedName>
        <fullName evidence="2">Uncharacterized protein</fullName>
    </submittedName>
</protein>
<keyword evidence="1" id="KW-0472">Membrane</keyword>
<dbReference type="Proteomes" id="UP000036202">
    <property type="component" value="Chromosome"/>
</dbReference>
<keyword evidence="3" id="KW-1185">Reference proteome</keyword>
<gene>
    <name evidence="2" type="ORF">BEH_24210</name>
</gene>
<keyword evidence="1" id="KW-1133">Transmembrane helix</keyword>
<dbReference type="EMBL" id="CP011974">
    <property type="protein sequence ID" value="AWG44157.1"/>
    <property type="molecule type" value="Genomic_DNA"/>
</dbReference>
<accession>A0A2S1LZB6</accession>
<feature type="transmembrane region" description="Helical" evidence="1">
    <location>
        <begin position="64"/>
        <end position="89"/>
    </location>
</feature>
<dbReference type="OrthoDB" id="2942605at2"/>
<dbReference type="AlphaFoldDB" id="A0A2S1LZB6"/>
<dbReference type="KEGG" id="beo:BEH_24210"/>
<evidence type="ECO:0000313" key="3">
    <source>
        <dbReference type="Proteomes" id="UP000036202"/>
    </source>
</evidence>